<dbReference type="InterPro" id="IPR019349">
    <property type="entry name" value="Ribosomal_mS35_mit"/>
</dbReference>
<dbReference type="GeneID" id="7048705"/>
<dbReference type="HOGENOM" id="CLU_1321584_0_0_1"/>
<dbReference type="InterPro" id="IPR039848">
    <property type="entry name" value="Ribosomal_mS35_mt"/>
</dbReference>
<dbReference type="RefSeq" id="XP_002172772.2">
    <property type="nucleotide sequence ID" value="XM_002172736.2"/>
</dbReference>
<dbReference type="PANTHER" id="PTHR13490">
    <property type="entry name" value="MITOCHONDRIAL 28S RIBOSOMAL PROTEIN S28"/>
    <property type="match status" value="1"/>
</dbReference>
<evidence type="ECO:0000259" key="1">
    <source>
        <dbReference type="Pfam" id="PF10213"/>
    </source>
</evidence>
<accession>B6JY61</accession>
<dbReference type="STRING" id="402676.B6JY61"/>
<dbReference type="eggNOG" id="KOG3933">
    <property type="taxonomic scope" value="Eukaryota"/>
</dbReference>
<organism evidence="2 4">
    <name type="scientific">Schizosaccharomyces japonicus (strain yFS275 / FY16936)</name>
    <name type="common">Fission yeast</name>
    <dbReference type="NCBI Taxonomy" id="402676"/>
    <lineage>
        <taxon>Eukaryota</taxon>
        <taxon>Fungi</taxon>
        <taxon>Dikarya</taxon>
        <taxon>Ascomycota</taxon>
        <taxon>Taphrinomycotina</taxon>
        <taxon>Schizosaccharomycetes</taxon>
        <taxon>Schizosaccharomycetales</taxon>
        <taxon>Schizosaccharomycetaceae</taxon>
        <taxon>Schizosaccharomyces</taxon>
    </lineage>
</organism>
<dbReference type="JaponicusDB" id="SJAG_01520">
    <property type="gene designation" value="rsm24"/>
</dbReference>
<dbReference type="Proteomes" id="UP000001744">
    <property type="component" value="Unassembled WGS sequence"/>
</dbReference>
<evidence type="ECO:0000313" key="4">
    <source>
        <dbReference type="Proteomes" id="UP000001744"/>
    </source>
</evidence>
<keyword evidence="2" id="KW-0689">Ribosomal protein</keyword>
<evidence type="ECO:0000313" key="2">
    <source>
        <dbReference type="EMBL" id="EEB06479.2"/>
    </source>
</evidence>
<dbReference type="OrthoDB" id="283424at2759"/>
<dbReference type="GO" id="GO:0032543">
    <property type="term" value="P:mitochondrial translation"/>
    <property type="evidence" value="ECO:0007669"/>
    <property type="project" value="InterPro"/>
</dbReference>
<sequence>MLLRSNFTPLRTLDFTTKWAIGSVRWKMKRRSNRPAATDDTEKRRKMKESAIQELDNERFVREYYRKIAYELPFLSKFVKPFSKQNDAFLRFAYTARTKPTADDNKVSLTFHPDAIPSLDQPTIHALKLIADDRYDSSTGILTISCDTFPTALQNKRSLAVTFNKLIDKAREYKIKFADIPLRERKPLKRDLNKIPIPKSWFQKLYNE</sequence>
<keyword evidence="2" id="KW-0687">Ribonucleoprotein</keyword>
<gene>
    <name evidence="3" type="primary">rsm24</name>
    <name evidence="2" type="ORF">SJAG_01520</name>
</gene>
<dbReference type="Pfam" id="PF10213">
    <property type="entry name" value="MRP-S28"/>
    <property type="match status" value="1"/>
</dbReference>
<dbReference type="GO" id="GO:0003735">
    <property type="term" value="F:structural constituent of ribosome"/>
    <property type="evidence" value="ECO:0007669"/>
    <property type="project" value="InterPro"/>
</dbReference>
<reference evidence="2 4" key="1">
    <citation type="journal article" date="2011" name="Science">
        <title>Comparative functional genomics of the fission yeasts.</title>
        <authorList>
            <person name="Rhind N."/>
            <person name="Chen Z."/>
            <person name="Yassour M."/>
            <person name="Thompson D.A."/>
            <person name="Haas B.J."/>
            <person name="Habib N."/>
            <person name="Wapinski I."/>
            <person name="Roy S."/>
            <person name="Lin M.F."/>
            <person name="Heiman D.I."/>
            <person name="Young S.K."/>
            <person name="Furuya K."/>
            <person name="Guo Y."/>
            <person name="Pidoux A."/>
            <person name="Chen H.M."/>
            <person name="Robbertse B."/>
            <person name="Goldberg J.M."/>
            <person name="Aoki K."/>
            <person name="Bayne E.H."/>
            <person name="Berlin A.M."/>
            <person name="Desjardins C.A."/>
            <person name="Dobbs E."/>
            <person name="Dukaj L."/>
            <person name="Fan L."/>
            <person name="FitzGerald M.G."/>
            <person name="French C."/>
            <person name="Gujja S."/>
            <person name="Hansen K."/>
            <person name="Keifenheim D."/>
            <person name="Levin J.Z."/>
            <person name="Mosher R.A."/>
            <person name="Mueller C.A."/>
            <person name="Pfiffner J."/>
            <person name="Priest M."/>
            <person name="Russ C."/>
            <person name="Smialowska A."/>
            <person name="Swoboda P."/>
            <person name="Sykes S.M."/>
            <person name="Vaughn M."/>
            <person name="Vengrova S."/>
            <person name="Yoder R."/>
            <person name="Zeng Q."/>
            <person name="Allshire R."/>
            <person name="Baulcombe D."/>
            <person name="Birren B.W."/>
            <person name="Brown W."/>
            <person name="Ekwall K."/>
            <person name="Kellis M."/>
            <person name="Leatherwood J."/>
            <person name="Levin H."/>
            <person name="Margalit H."/>
            <person name="Martienssen R."/>
            <person name="Nieduszynski C.A."/>
            <person name="Spatafora J.W."/>
            <person name="Friedman N."/>
            <person name="Dalgaard J.Z."/>
            <person name="Baumann P."/>
            <person name="Niki H."/>
            <person name="Regev A."/>
            <person name="Nusbaum C."/>
        </authorList>
    </citation>
    <scope>NUCLEOTIDE SEQUENCE [LARGE SCALE GENOMIC DNA]</scope>
    <source>
        <strain evidence="4">yFS275 / FY16936</strain>
    </source>
</reference>
<feature type="domain" description="Small ribosomal subunit protein mS35 mitochondrial conserved" evidence="1">
    <location>
        <begin position="85"/>
        <end position="201"/>
    </location>
</feature>
<proteinExistence type="predicted"/>
<protein>
    <submittedName>
        <fullName evidence="2">Ribosomal protein subunit S24</fullName>
    </submittedName>
</protein>
<dbReference type="GO" id="GO:0005739">
    <property type="term" value="C:mitochondrion"/>
    <property type="evidence" value="ECO:0007669"/>
    <property type="project" value="GOC"/>
</dbReference>
<dbReference type="VEuPathDB" id="FungiDB:SJAG_01520"/>
<evidence type="ECO:0000313" key="3">
    <source>
        <dbReference type="JaponicusDB" id="SJAG_01520"/>
    </source>
</evidence>
<keyword evidence="4" id="KW-1185">Reference proteome</keyword>
<dbReference type="AlphaFoldDB" id="B6JY61"/>
<name>B6JY61_SCHJY</name>
<dbReference type="GO" id="GO:0005840">
    <property type="term" value="C:ribosome"/>
    <property type="evidence" value="ECO:0007669"/>
    <property type="project" value="UniProtKB-KW"/>
</dbReference>
<dbReference type="EMBL" id="KE651168">
    <property type="protein sequence ID" value="EEB06479.2"/>
    <property type="molecule type" value="Genomic_DNA"/>
</dbReference>
<dbReference type="PANTHER" id="PTHR13490:SF0">
    <property type="entry name" value="SMALL RIBOSOMAL SUBUNIT PROTEIN MS35"/>
    <property type="match status" value="1"/>
</dbReference>